<protein>
    <submittedName>
        <fullName evidence="2">Uncharacterized protein</fullName>
    </submittedName>
</protein>
<feature type="compositionally biased region" description="Basic and acidic residues" evidence="1">
    <location>
        <begin position="211"/>
        <end position="227"/>
    </location>
</feature>
<proteinExistence type="predicted"/>
<dbReference type="Proteomes" id="UP000054565">
    <property type="component" value="Unassembled WGS sequence"/>
</dbReference>
<feature type="region of interest" description="Disordered" evidence="1">
    <location>
        <begin position="148"/>
        <end position="232"/>
    </location>
</feature>
<dbReference type="OrthoDB" id="4183854at2759"/>
<organism evidence="2 3">
    <name type="scientific">Coccidioides immitis RMSCC 2394</name>
    <dbReference type="NCBI Taxonomy" id="404692"/>
    <lineage>
        <taxon>Eukaryota</taxon>
        <taxon>Fungi</taxon>
        <taxon>Dikarya</taxon>
        <taxon>Ascomycota</taxon>
        <taxon>Pezizomycotina</taxon>
        <taxon>Eurotiomycetes</taxon>
        <taxon>Eurotiomycetidae</taxon>
        <taxon>Onygenales</taxon>
        <taxon>Onygenaceae</taxon>
        <taxon>Coccidioides</taxon>
    </lineage>
</organism>
<reference evidence="3" key="1">
    <citation type="journal article" date="2010" name="Genome Res.">
        <title>Population genomic sequencing of Coccidioides fungi reveals recent hybridization and transposon control.</title>
        <authorList>
            <person name="Neafsey D.E."/>
            <person name="Barker B.M."/>
            <person name="Sharpton T.J."/>
            <person name="Stajich J.E."/>
            <person name="Park D.J."/>
            <person name="Whiston E."/>
            <person name="Hung C.-Y."/>
            <person name="McMahan C."/>
            <person name="White J."/>
            <person name="Sykes S."/>
            <person name="Heiman D."/>
            <person name="Young S."/>
            <person name="Zeng Q."/>
            <person name="Abouelleil A."/>
            <person name="Aftuck L."/>
            <person name="Bessette D."/>
            <person name="Brown A."/>
            <person name="FitzGerald M."/>
            <person name="Lui A."/>
            <person name="Macdonald J.P."/>
            <person name="Priest M."/>
            <person name="Orbach M.J."/>
            <person name="Galgiani J.N."/>
            <person name="Kirkland T.N."/>
            <person name="Cole G.T."/>
            <person name="Birren B.W."/>
            <person name="Henn M.R."/>
            <person name="Taylor J.W."/>
            <person name="Rounsley S.D."/>
        </authorList>
    </citation>
    <scope>NUCLEOTIDE SEQUENCE [LARGE SCALE GENOMIC DNA]</scope>
    <source>
        <strain evidence="3">RMSCC 2394</strain>
    </source>
</reference>
<evidence type="ECO:0000313" key="3">
    <source>
        <dbReference type="Proteomes" id="UP000054565"/>
    </source>
</evidence>
<name>A0A0J6YSG5_COCIT</name>
<dbReference type="AlphaFoldDB" id="A0A0J6YSG5"/>
<feature type="compositionally biased region" description="Basic and acidic residues" evidence="1">
    <location>
        <begin position="179"/>
        <end position="198"/>
    </location>
</feature>
<gene>
    <name evidence="2" type="ORF">CIRG_09920</name>
</gene>
<dbReference type="EMBL" id="DS028101">
    <property type="protein sequence ID" value="KMP10239.1"/>
    <property type="molecule type" value="Genomic_DNA"/>
</dbReference>
<accession>A0A0J6YSG5</accession>
<feature type="compositionally biased region" description="Polar residues" evidence="1">
    <location>
        <begin position="148"/>
        <end position="159"/>
    </location>
</feature>
<evidence type="ECO:0000313" key="2">
    <source>
        <dbReference type="EMBL" id="KMP10239.1"/>
    </source>
</evidence>
<evidence type="ECO:0000256" key="1">
    <source>
        <dbReference type="SAM" id="MobiDB-lite"/>
    </source>
</evidence>
<sequence length="378" mass="41936">MHAPVLLVPGFSGLWIRLPGAWPGGKGGADASWIEIEGEEHPIISPHNIATFTYDITSSGPANRSPSPRLHMEHLLWAYTPDPRSDEVHQHLLPMPMPMPVPLASASGDLSKDAASEVFADFSALPSTVSGLDDINWDEWILFDSPPSQCSPTVTQLSDFSDDPIEEAHPSPSDVADDPSNRREPTLPLAPEDREGNTSKEPLNSDDSIEADPRPGEEHHIQAHRSEQVTPLVSDRWEGDALGELDKREYIILPLSQVKILKLVYERDGDEMYQIVGWTDLQETWGTQEKPWKYSGSAEDPIIINEPMISTSLPCGSDQFIAIPSLRRNIESVPGGYEVYANMTLDDLQELGGLELLAAYYSWKNNCRQTRSRGLCQH</sequence>